<evidence type="ECO:0000256" key="9">
    <source>
        <dbReference type="ARBA" id="ARBA00042864"/>
    </source>
</evidence>
<feature type="domain" description="ATP-grasp" evidence="10">
    <location>
        <begin position="107"/>
        <end position="306"/>
    </location>
</feature>
<dbReference type="GO" id="GO:0046872">
    <property type="term" value="F:metal ion binding"/>
    <property type="evidence" value="ECO:0007669"/>
    <property type="project" value="InterPro"/>
</dbReference>
<dbReference type="SUPFAM" id="SSF52440">
    <property type="entry name" value="PreATP-grasp domain"/>
    <property type="match status" value="1"/>
</dbReference>
<sequence>MKILILGSGAREHTIIQALRRDSEKHDILAAPGNAGISADADIVALNPTNPRVVTDFALSSDIDLVIIGPEAPLVAGVANRLRSAGIPVFGPEREAAALEGSKAFAKDVMASAGVPTGQAWSVETSEELITALDQSEGPYVVKADGLASGKGVLVTDDRQAAIEHAEFYLQHGPVLVEEFLSGPEVSLFFLSDGTRVMPLTPAQDYKRAYDNNEGPNTGGMGAYSPLPWLPKNFVADIQRDVAEPTITELASRGMPFVGLLYCGLILTSEGVKVIEFNARFGDPETQVVLARLSSPLAPLLLAAAQGDLAQVAPPKFSRNVAVTVVLASEGYPDNPHTGRDIHGLGALASHKHVRVAHAGTGFDGLQLLATGGRVLSVVATGKDFDQARERAYAALEKITLEGSFYRRDIAQGVSA</sequence>
<dbReference type="AlphaFoldDB" id="A0A6J6ENH6"/>
<dbReference type="InterPro" id="IPR020559">
    <property type="entry name" value="PRibGlycinamide_synth_CS"/>
</dbReference>
<dbReference type="InterPro" id="IPR016185">
    <property type="entry name" value="PreATP-grasp_dom_sf"/>
</dbReference>
<dbReference type="InterPro" id="IPR013815">
    <property type="entry name" value="ATP_grasp_subdomain_1"/>
</dbReference>
<dbReference type="Gene3D" id="3.40.50.20">
    <property type="match status" value="1"/>
</dbReference>
<comment type="pathway">
    <text evidence="1">Purine metabolism; IMP biosynthesis via de novo pathway; N(1)-(5-phospho-D-ribosyl)glycinamide from 5-phospho-alpha-D-ribose 1-diphosphate: step 2/2.</text>
</comment>
<evidence type="ECO:0000256" key="3">
    <source>
        <dbReference type="ARBA" id="ARBA00022598"/>
    </source>
</evidence>
<comment type="similarity">
    <text evidence="7">Belongs to the GARS family.</text>
</comment>
<dbReference type="InterPro" id="IPR020561">
    <property type="entry name" value="PRibGlycinamid_synth_ATP-grasp"/>
</dbReference>
<reference evidence="11" key="1">
    <citation type="submission" date="2020-05" db="EMBL/GenBank/DDBJ databases">
        <authorList>
            <person name="Chiriac C."/>
            <person name="Salcher M."/>
            <person name="Ghai R."/>
            <person name="Kavagutti S V."/>
        </authorList>
    </citation>
    <scope>NUCLEOTIDE SEQUENCE</scope>
</reference>
<dbReference type="InterPro" id="IPR020562">
    <property type="entry name" value="PRibGlycinamide_synth_N"/>
</dbReference>
<dbReference type="HAMAP" id="MF_00138">
    <property type="entry name" value="GARS"/>
    <property type="match status" value="1"/>
</dbReference>
<organism evidence="11">
    <name type="scientific">freshwater metagenome</name>
    <dbReference type="NCBI Taxonomy" id="449393"/>
    <lineage>
        <taxon>unclassified sequences</taxon>
        <taxon>metagenomes</taxon>
        <taxon>ecological metagenomes</taxon>
    </lineage>
</organism>
<gene>
    <name evidence="11" type="ORF">UFOPK1684_01102</name>
</gene>
<dbReference type="InterPro" id="IPR011761">
    <property type="entry name" value="ATP-grasp"/>
</dbReference>
<dbReference type="Pfam" id="PF02843">
    <property type="entry name" value="GARS_C"/>
    <property type="match status" value="1"/>
</dbReference>
<evidence type="ECO:0000256" key="6">
    <source>
        <dbReference type="ARBA" id="ARBA00022840"/>
    </source>
</evidence>
<dbReference type="GO" id="GO:0004637">
    <property type="term" value="F:phosphoribosylamine-glycine ligase activity"/>
    <property type="evidence" value="ECO:0007669"/>
    <property type="project" value="UniProtKB-EC"/>
</dbReference>
<dbReference type="Gene3D" id="3.30.1490.20">
    <property type="entry name" value="ATP-grasp fold, A domain"/>
    <property type="match status" value="1"/>
</dbReference>
<dbReference type="InterPro" id="IPR011054">
    <property type="entry name" value="Rudment_hybrid_motif"/>
</dbReference>
<proteinExistence type="inferred from homology"/>
<dbReference type="GO" id="GO:0009113">
    <property type="term" value="P:purine nucleobase biosynthetic process"/>
    <property type="evidence" value="ECO:0007669"/>
    <property type="project" value="InterPro"/>
</dbReference>
<keyword evidence="3" id="KW-0436">Ligase</keyword>
<dbReference type="InterPro" id="IPR037123">
    <property type="entry name" value="PRibGlycinamide_synth_C_sf"/>
</dbReference>
<dbReference type="SUPFAM" id="SSF56059">
    <property type="entry name" value="Glutathione synthetase ATP-binding domain-like"/>
    <property type="match status" value="1"/>
</dbReference>
<evidence type="ECO:0000259" key="10">
    <source>
        <dbReference type="PROSITE" id="PS50975"/>
    </source>
</evidence>
<dbReference type="Pfam" id="PF02844">
    <property type="entry name" value="GARS_N"/>
    <property type="match status" value="1"/>
</dbReference>
<dbReference type="InterPro" id="IPR000115">
    <property type="entry name" value="PRibGlycinamide_synth"/>
</dbReference>
<dbReference type="SMART" id="SM01209">
    <property type="entry name" value="GARS_A"/>
    <property type="match status" value="1"/>
</dbReference>
<evidence type="ECO:0000256" key="5">
    <source>
        <dbReference type="ARBA" id="ARBA00022755"/>
    </source>
</evidence>
<keyword evidence="6" id="KW-0067">ATP-binding</keyword>
<evidence type="ECO:0000256" key="7">
    <source>
        <dbReference type="ARBA" id="ARBA00038345"/>
    </source>
</evidence>
<keyword evidence="4" id="KW-0547">Nucleotide-binding</keyword>
<dbReference type="SMART" id="SM01210">
    <property type="entry name" value="GARS_C"/>
    <property type="match status" value="1"/>
</dbReference>
<dbReference type="PANTHER" id="PTHR43472:SF1">
    <property type="entry name" value="PHOSPHORIBOSYLAMINE--GLYCINE LIGASE, CHLOROPLASTIC"/>
    <property type="match status" value="1"/>
</dbReference>
<dbReference type="EMBL" id="CAEZTM010000055">
    <property type="protein sequence ID" value="CAB4576895.1"/>
    <property type="molecule type" value="Genomic_DNA"/>
</dbReference>
<dbReference type="UniPathway" id="UPA00074">
    <property type="reaction ID" value="UER00125"/>
</dbReference>
<evidence type="ECO:0000256" key="8">
    <source>
        <dbReference type="ARBA" id="ARBA00042242"/>
    </source>
</evidence>
<evidence type="ECO:0000256" key="2">
    <source>
        <dbReference type="ARBA" id="ARBA00013255"/>
    </source>
</evidence>
<dbReference type="PANTHER" id="PTHR43472">
    <property type="entry name" value="PHOSPHORIBOSYLAMINE--GLYCINE LIGASE"/>
    <property type="match status" value="1"/>
</dbReference>
<evidence type="ECO:0000256" key="4">
    <source>
        <dbReference type="ARBA" id="ARBA00022741"/>
    </source>
</evidence>
<keyword evidence="5" id="KW-0658">Purine biosynthesis</keyword>
<dbReference type="PROSITE" id="PS00184">
    <property type="entry name" value="GARS"/>
    <property type="match status" value="1"/>
</dbReference>
<evidence type="ECO:0000313" key="11">
    <source>
        <dbReference type="EMBL" id="CAB4576895.1"/>
    </source>
</evidence>
<dbReference type="NCBIfam" id="TIGR00877">
    <property type="entry name" value="purD"/>
    <property type="match status" value="1"/>
</dbReference>
<dbReference type="Pfam" id="PF01071">
    <property type="entry name" value="GARS_A"/>
    <property type="match status" value="1"/>
</dbReference>
<protein>
    <recommendedName>
        <fullName evidence="2">phosphoribosylamine--glycine ligase</fullName>
        <ecNumber evidence="2">6.3.4.13</ecNumber>
    </recommendedName>
    <alternativeName>
        <fullName evidence="8">Glycinamide ribonucleotide synthetase</fullName>
    </alternativeName>
    <alternativeName>
        <fullName evidence="9">Phosphoribosylglycinamide synthetase</fullName>
    </alternativeName>
</protein>
<dbReference type="EC" id="6.3.4.13" evidence="2"/>
<dbReference type="Gene3D" id="3.30.470.20">
    <property type="entry name" value="ATP-grasp fold, B domain"/>
    <property type="match status" value="1"/>
</dbReference>
<dbReference type="GO" id="GO:0005524">
    <property type="term" value="F:ATP binding"/>
    <property type="evidence" value="ECO:0007669"/>
    <property type="project" value="UniProtKB-KW"/>
</dbReference>
<evidence type="ECO:0000256" key="1">
    <source>
        <dbReference type="ARBA" id="ARBA00005174"/>
    </source>
</evidence>
<dbReference type="Gene3D" id="3.90.600.10">
    <property type="entry name" value="Phosphoribosylglycinamide synthetase, C-terminal domain"/>
    <property type="match status" value="1"/>
</dbReference>
<dbReference type="GO" id="GO:0006189">
    <property type="term" value="P:'de novo' IMP biosynthetic process"/>
    <property type="evidence" value="ECO:0007669"/>
    <property type="project" value="UniProtKB-UniPathway"/>
</dbReference>
<accession>A0A6J6ENH6</accession>
<dbReference type="SUPFAM" id="SSF51246">
    <property type="entry name" value="Rudiment single hybrid motif"/>
    <property type="match status" value="1"/>
</dbReference>
<dbReference type="InterPro" id="IPR020560">
    <property type="entry name" value="PRibGlycinamide_synth_C-dom"/>
</dbReference>
<dbReference type="PROSITE" id="PS50975">
    <property type="entry name" value="ATP_GRASP"/>
    <property type="match status" value="1"/>
</dbReference>
<name>A0A6J6ENH6_9ZZZZ</name>